<name>A0A1M5UXD1_9BACT</name>
<accession>A0A1M5UXD1</accession>
<dbReference type="InterPro" id="IPR052732">
    <property type="entry name" value="Cell-binding_unc_protein"/>
</dbReference>
<evidence type="ECO:0000313" key="2">
    <source>
        <dbReference type="Proteomes" id="UP000184139"/>
    </source>
</evidence>
<gene>
    <name evidence="1" type="ORF">SAMN02745124_01385</name>
</gene>
<organism evidence="1 2">
    <name type="scientific">Desulfofustis glycolicus DSM 9705</name>
    <dbReference type="NCBI Taxonomy" id="1121409"/>
    <lineage>
        <taxon>Bacteria</taxon>
        <taxon>Pseudomonadati</taxon>
        <taxon>Thermodesulfobacteriota</taxon>
        <taxon>Desulfobulbia</taxon>
        <taxon>Desulfobulbales</taxon>
        <taxon>Desulfocapsaceae</taxon>
        <taxon>Desulfofustis</taxon>
    </lineage>
</organism>
<sequence>MPPRASERPRVVVFFGLVASGKSHLAKRWARVHHCRYYNTDIVRKELFGLDPISRQQAEVNHGIYSAEHNRATYREMIRRMTDDLDRQRTTIALDGSYREEHEREKVVAACGARCDIVFIYCYCSETETRKRLDRRAVDPTAVSDGRWEIYLHQRAHFRVPTTIEGARLLLLNTEDETDRLITAVDRFVESDAAVGQGEGLLSQNSTPTDHSLLK</sequence>
<proteinExistence type="predicted"/>
<dbReference type="PANTHER" id="PTHR43883:SF1">
    <property type="entry name" value="GLUCONOKINASE"/>
    <property type="match status" value="1"/>
</dbReference>
<dbReference type="Gene3D" id="3.40.50.300">
    <property type="entry name" value="P-loop containing nucleotide triphosphate hydrolases"/>
    <property type="match status" value="1"/>
</dbReference>
<dbReference type="SUPFAM" id="SSF52540">
    <property type="entry name" value="P-loop containing nucleoside triphosphate hydrolases"/>
    <property type="match status" value="1"/>
</dbReference>
<dbReference type="AlphaFoldDB" id="A0A1M5UXD1"/>
<dbReference type="STRING" id="1121409.SAMN02745124_01385"/>
<keyword evidence="2" id="KW-1185">Reference proteome</keyword>
<evidence type="ECO:0008006" key="3">
    <source>
        <dbReference type="Google" id="ProtNLM"/>
    </source>
</evidence>
<dbReference type="OrthoDB" id="14442at2"/>
<reference evidence="1 2" key="1">
    <citation type="submission" date="2016-11" db="EMBL/GenBank/DDBJ databases">
        <authorList>
            <person name="Jaros S."/>
            <person name="Januszkiewicz K."/>
            <person name="Wedrychowicz H."/>
        </authorList>
    </citation>
    <scope>NUCLEOTIDE SEQUENCE [LARGE SCALE GENOMIC DNA]</scope>
    <source>
        <strain evidence="1 2">DSM 9705</strain>
    </source>
</reference>
<evidence type="ECO:0000313" key="1">
    <source>
        <dbReference type="EMBL" id="SHH67671.1"/>
    </source>
</evidence>
<dbReference type="Pfam" id="PF13671">
    <property type="entry name" value="AAA_33"/>
    <property type="match status" value="1"/>
</dbReference>
<dbReference type="EMBL" id="FQXS01000006">
    <property type="protein sequence ID" value="SHH67671.1"/>
    <property type="molecule type" value="Genomic_DNA"/>
</dbReference>
<dbReference type="Proteomes" id="UP000184139">
    <property type="component" value="Unassembled WGS sequence"/>
</dbReference>
<dbReference type="InterPro" id="IPR027417">
    <property type="entry name" value="P-loop_NTPase"/>
</dbReference>
<dbReference type="PANTHER" id="PTHR43883">
    <property type="entry name" value="SLR0207 PROTEIN"/>
    <property type="match status" value="1"/>
</dbReference>
<dbReference type="RefSeq" id="WP_073374607.1">
    <property type="nucleotide sequence ID" value="NZ_FQXS01000006.1"/>
</dbReference>
<protein>
    <recommendedName>
        <fullName evidence="3">AAA domain-containing protein</fullName>
    </recommendedName>
</protein>